<proteinExistence type="predicted"/>
<dbReference type="PANTHER" id="PTHR13887">
    <property type="entry name" value="GLUTATHIONE S-TRANSFERASE KAPPA"/>
    <property type="match status" value="1"/>
</dbReference>
<dbReference type="SUPFAM" id="SSF52833">
    <property type="entry name" value="Thioredoxin-like"/>
    <property type="match status" value="1"/>
</dbReference>
<dbReference type="Proteomes" id="UP000053555">
    <property type="component" value="Unassembled WGS sequence"/>
</dbReference>
<dbReference type="GO" id="GO:0005524">
    <property type="term" value="F:ATP binding"/>
    <property type="evidence" value="ECO:0007669"/>
    <property type="project" value="InterPro"/>
</dbReference>
<evidence type="ECO:0000313" key="2">
    <source>
        <dbReference type="EMBL" id="KHN46664.1"/>
    </source>
</evidence>
<protein>
    <submittedName>
        <fullName evidence="2">Receptor-like protein kinase FERONIA</fullName>
        <ecNumber evidence="2">2.7.11.1</ecNumber>
    </submittedName>
</protein>
<dbReference type="PROSITE" id="PS50011">
    <property type="entry name" value="PROTEIN_KINASE_DOM"/>
    <property type="match status" value="1"/>
</dbReference>
<dbReference type="InterPro" id="IPR001853">
    <property type="entry name" value="DSBA-like_thioredoxin_dom"/>
</dbReference>
<reference evidence="2" key="1">
    <citation type="submission" date="2014-07" db="EMBL/GenBank/DDBJ databases">
        <title>Identification of a novel salt tolerance gene in wild soybean by whole-genome sequencing.</title>
        <authorList>
            <person name="Lam H.-M."/>
            <person name="Qi X."/>
            <person name="Li M.-W."/>
            <person name="Liu X."/>
            <person name="Xie M."/>
            <person name="Ni M."/>
            <person name="Xu X."/>
        </authorList>
    </citation>
    <scope>NUCLEOTIDE SEQUENCE [LARGE SCALE GENOMIC DNA]</scope>
    <source>
        <tissue evidence="2">Root</tissue>
    </source>
</reference>
<dbReference type="PANTHER" id="PTHR13887:SF41">
    <property type="entry name" value="THIOREDOXIN SUPERFAMILY PROTEIN"/>
    <property type="match status" value="1"/>
</dbReference>
<dbReference type="GO" id="GO:0004674">
    <property type="term" value="F:protein serine/threonine kinase activity"/>
    <property type="evidence" value="ECO:0007669"/>
    <property type="project" value="UniProtKB-EC"/>
</dbReference>
<dbReference type="AlphaFoldDB" id="A0A0B2SQ45"/>
<dbReference type="Pfam" id="PF01323">
    <property type="entry name" value="DSBA"/>
    <property type="match status" value="1"/>
</dbReference>
<gene>
    <name evidence="2" type="ORF">glysoja_045662</name>
</gene>
<keyword evidence="2" id="KW-0675">Receptor</keyword>
<feature type="non-terminal residue" evidence="2">
    <location>
        <position position="1"/>
    </location>
</feature>
<organism evidence="2">
    <name type="scientific">Glycine soja</name>
    <name type="common">Wild soybean</name>
    <dbReference type="NCBI Taxonomy" id="3848"/>
    <lineage>
        <taxon>Eukaryota</taxon>
        <taxon>Viridiplantae</taxon>
        <taxon>Streptophyta</taxon>
        <taxon>Embryophyta</taxon>
        <taxon>Tracheophyta</taxon>
        <taxon>Spermatophyta</taxon>
        <taxon>Magnoliopsida</taxon>
        <taxon>eudicotyledons</taxon>
        <taxon>Gunneridae</taxon>
        <taxon>Pentapetalae</taxon>
        <taxon>rosids</taxon>
        <taxon>fabids</taxon>
        <taxon>Fabales</taxon>
        <taxon>Fabaceae</taxon>
        <taxon>Papilionoideae</taxon>
        <taxon>50 kb inversion clade</taxon>
        <taxon>NPAAA clade</taxon>
        <taxon>indigoferoid/millettioid clade</taxon>
        <taxon>Phaseoleae</taxon>
        <taxon>Glycine</taxon>
        <taxon>Glycine subgen. Soja</taxon>
    </lineage>
</organism>
<sequence length="463" mass="52677">VSEFGTMFLKCFGDSNSCRRQYPTVIEELCRHFSHADLKKSTKSFDRSRLIGHGRFGSELYKSCLQHNGASDYTVAVRRFQNHCVEQFKSEVELLCQLRHPNIVSLIGFCNDEYEKIVVYEYMSNGSLNRHLRGEDTEALPWKKRVEICIGAASGLHYLHTDTNNILLDDNMQPKLTDFDLGVHGACFMSKPKPIKVENDIYMGTCGYMALEHLREHIVTDKSDVYSFAVAKLLNLVPLLSVYPSRYSKIMSGTSEKKLVRIDVSSDTVCPWCFVGKKNLDKAIAASKDKYNFEIIWHPFQLSPDAPKEGIDKREYYRRKFGSQSERMEARMSEVFKNVGLEYSLSGLTGNTIDSHRLIYFARQQGLDKQHDLVEELNIGYFTQGKYIGDHKFLLESAAKVGIEGAEEFLKDPNNGLKEVEEELKTYSGNISGVPYYVINGNHKLSGGQPPEVFLRAFQVATN</sequence>
<dbReference type="Pfam" id="PF07714">
    <property type="entry name" value="PK_Tyr_Ser-Thr"/>
    <property type="match status" value="1"/>
</dbReference>
<keyword evidence="2" id="KW-0418">Kinase</keyword>
<dbReference type="GO" id="GO:0016491">
    <property type="term" value="F:oxidoreductase activity"/>
    <property type="evidence" value="ECO:0007669"/>
    <property type="project" value="InterPro"/>
</dbReference>
<dbReference type="Gene3D" id="3.40.30.10">
    <property type="entry name" value="Glutaredoxin"/>
    <property type="match status" value="1"/>
</dbReference>
<dbReference type="Gene3D" id="3.30.200.20">
    <property type="entry name" value="Phosphorylase Kinase, domain 1"/>
    <property type="match status" value="1"/>
</dbReference>
<dbReference type="EC" id="2.7.11.1" evidence="2"/>
<feature type="domain" description="Protein kinase" evidence="1">
    <location>
        <begin position="45"/>
        <end position="359"/>
    </location>
</feature>
<dbReference type="InterPro" id="IPR036249">
    <property type="entry name" value="Thioredoxin-like_sf"/>
</dbReference>
<dbReference type="InterPro" id="IPR000719">
    <property type="entry name" value="Prot_kinase_dom"/>
</dbReference>
<dbReference type="SUPFAM" id="SSF56112">
    <property type="entry name" value="Protein kinase-like (PK-like)"/>
    <property type="match status" value="1"/>
</dbReference>
<keyword evidence="2" id="KW-0808">Transferase</keyword>
<dbReference type="CDD" id="cd03024">
    <property type="entry name" value="DsbA_FrnE"/>
    <property type="match status" value="1"/>
</dbReference>
<dbReference type="FunFam" id="3.30.200.20:FF:000742">
    <property type="entry name" value="Receptor-like protein kinase ANXUR2"/>
    <property type="match status" value="1"/>
</dbReference>
<dbReference type="InterPro" id="IPR001245">
    <property type="entry name" value="Ser-Thr/Tyr_kinase_cat_dom"/>
</dbReference>
<evidence type="ECO:0000259" key="1">
    <source>
        <dbReference type="PROSITE" id="PS50011"/>
    </source>
</evidence>
<dbReference type="InterPro" id="IPR011009">
    <property type="entry name" value="Kinase-like_dom_sf"/>
</dbReference>
<dbReference type="EMBL" id="KN640982">
    <property type="protein sequence ID" value="KHN46664.1"/>
    <property type="molecule type" value="Genomic_DNA"/>
</dbReference>
<dbReference type="Gene3D" id="1.10.510.10">
    <property type="entry name" value="Transferase(Phosphotransferase) domain 1"/>
    <property type="match status" value="1"/>
</dbReference>
<name>A0A0B2SQ45_GLYSO</name>
<accession>A0A0B2SQ45</accession>